<reference evidence="1 2" key="1">
    <citation type="journal article" date="2020" name="Nature">
        <title>Six reference-quality genomes reveal evolution of bat adaptations.</title>
        <authorList>
            <person name="Jebb D."/>
            <person name="Huang Z."/>
            <person name="Pippel M."/>
            <person name="Hughes G.M."/>
            <person name="Lavrichenko K."/>
            <person name="Devanna P."/>
            <person name="Winkler S."/>
            <person name="Jermiin L.S."/>
            <person name="Skirmuntt E.C."/>
            <person name="Katzourakis A."/>
            <person name="Burkitt-Gray L."/>
            <person name="Ray D.A."/>
            <person name="Sullivan K.A.M."/>
            <person name="Roscito J.G."/>
            <person name="Kirilenko B.M."/>
            <person name="Davalos L.M."/>
            <person name="Corthals A.P."/>
            <person name="Power M.L."/>
            <person name="Jones G."/>
            <person name="Ransome R.D."/>
            <person name="Dechmann D.K.N."/>
            <person name="Locatelli A.G."/>
            <person name="Puechmaille S.J."/>
            <person name="Fedrigo O."/>
            <person name="Jarvis E.D."/>
            <person name="Hiller M."/>
            <person name="Vernes S.C."/>
            <person name="Myers E.W."/>
            <person name="Teeling E.C."/>
        </authorList>
    </citation>
    <scope>NUCLEOTIDE SEQUENCE [LARGE SCALE GENOMIC DNA]</scope>
    <source>
        <strain evidence="1">MMolMol1</strain>
        <tissue evidence="1">Muscle</tissue>
    </source>
</reference>
<organism evidence="1 2">
    <name type="scientific">Molossus molossus</name>
    <name type="common">Pallas' mastiff bat</name>
    <name type="synonym">Vespertilio molossus</name>
    <dbReference type="NCBI Taxonomy" id="27622"/>
    <lineage>
        <taxon>Eukaryota</taxon>
        <taxon>Metazoa</taxon>
        <taxon>Chordata</taxon>
        <taxon>Craniata</taxon>
        <taxon>Vertebrata</taxon>
        <taxon>Euteleostomi</taxon>
        <taxon>Mammalia</taxon>
        <taxon>Eutheria</taxon>
        <taxon>Laurasiatheria</taxon>
        <taxon>Chiroptera</taxon>
        <taxon>Yangochiroptera</taxon>
        <taxon>Molossidae</taxon>
        <taxon>Molossus</taxon>
    </lineage>
</organism>
<evidence type="ECO:0000313" key="2">
    <source>
        <dbReference type="Proteomes" id="UP000550707"/>
    </source>
</evidence>
<dbReference type="Proteomes" id="UP000550707">
    <property type="component" value="Unassembled WGS sequence"/>
</dbReference>
<dbReference type="EMBL" id="JACASF010000005">
    <property type="protein sequence ID" value="KAF6477447.1"/>
    <property type="molecule type" value="Genomic_DNA"/>
</dbReference>
<accession>A0A7J8HYR2</accession>
<evidence type="ECO:0000313" key="1">
    <source>
        <dbReference type="EMBL" id="KAF6477447.1"/>
    </source>
</evidence>
<proteinExistence type="predicted"/>
<comment type="caution">
    <text evidence="1">The sequence shown here is derived from an EMBL/GenBank/DDBJ whole genome shotgun (WGS) entry which is preliminary data.</text>
</comment>
<name>A0A7J8HYR2_MOLMO</name>
<protein>
    <submittedName>
        <fullName evidence="1">Epithelial cell transforming 2</fullName>
    </submittedName>
</protein>
<dbReference type="AlphaFoldDB" id="A0A7J8HYR2"/>
<sequence>MADNSVLTSTTGRTSLADSSIFDSKVTETSKENLFIGHTSYVEEEMPQVETRVILVQEAGRQEELIKALKSYWTTSGIKLCTKRRAFAIFMSSTVLYKHDESSTVLYWIQEERRTSQIGDIGPSHGWSYSKRL</sequence>
<gene>
    <name evidence="1" type="ORF">HJG59_004272</name>
</gene>
<keyword evidence="2" id="KW-1185">Reference proteome</keyword>